<dbReference type="EMBL" id="CP060414">
    <property type="protein sequence ID" value="QNT58947.1"/>
    <property type="molecule type" value="Genomic_DNA"/>
</dbReference>
<protein>
    <submittedName>
        <fullName evidence="1">Uncharacterized protein</fullName>
    </submittedName>
</protein>
<dbReference type="KEGG" id="nmus:H7A79_1436"/>
<dbReference type="AlphaFoldDB" id="A0A7H1MBD2"/>
<accession>A0A7H1MBD2</accession>
<sequence>MNHTITAALSGSAGKDFAGTAYARVDIDAPSERLTGLRKARGAERHCCQRRQIISGLQQAFQTA</sequence>
<dbReference type="RefSeq" id="WP_186999861.1">
    <property type="nucleotide sequence ID" value="NZ_CP060414.2"/>
</dbReference>
<reference evidence="1" key="1">
    <citation type="submission" date="2024-06" db="EMBL/GenBank/DDBJ databases">
        <title>Complete Genome Sequence of mouse commensal type strain Neisseria musculi.</title>
        <authorList>
            <person name="Thapa E."/>
            <person name="Aluvathingal J."/>
            <person name="Nadendla S."/>
            <person name="Mehta A."/>
            <person name="Tettelin H."/>
            <person name="Weyand N.J."/>
        </authorList>
    </citation>
    <scope>NUCLEOTIDE SEQUENCE</scope>
    <source>
        <strain evidence="1">NW831</strain>
    </source>
</reference>
<organism evidence="1 2">
    <name type="scientific">Neisseria musculi</name>
    <dbReference type="NCBI Taxonomy" id="1815583"/>
    <lineage>
        <taxon>Bacteria</taxon>
        <taxon>Pseudomonadati</taxon>
        <taxon>Pseudomonadota</taxon>
        <taxon>Betaproteobacteria</taxon>
        <taxon>Neisseriales</taxon>
        <taxon>Neisseriaceae</taxon>
        <taxon>Neisseria</taxon>
    </lineage>
</organism>
<name>A0A7H1MBD2_9NEIS</name>
<dbReference type="Proteomes" id="UP000516412">
    <property type="component" value="Chromosome"/>
</dbReference>
<evidence type="ECO:0000313" key="2">
    <source>
        <dbReference type="Proteomes" id="UP000516412"/>
    </source>
</evidence>
<evidence type="ECO:0000313" key="1">
    <source>
        <dbReference type="EMBL" id="QNT58947.1"/>
    </source>
</evidence>
<gene>
    <name evidence="1" type="ORF">H7A79_1436</name>
</gene>
<proteinExistence type="predicted"/>
<keyword evidence="2" id="KW-1185">Reference proteome</keyword>